<dbReference type="PANTHER" id="PTHR30037">
    <property type="entry name" value="DNA-3-METHYLADENINE GLYCOSYLASE 1"/>
    <property type="match status" value="1"/>
</dbReference>
<dbReference type="Gene3D" id="1.10.340.30">
    <property type="entry name" value="Hypothetical protein, domain 2"/>
    <property type="match status" value="1"/>
</dbReference>
<dbReference type="eggNOG" id="COG2818">
    <property type="taxonomic scope" value="Bacteria"/>
</dbReference>
<dbReference type="InterPro" id="IPR052891">
    <property type="entry name" value="DNA-3mA_glycosylase"/>
</dbReference>
<organism evidence="1 2">
    <name type="scientific">Actibacterium atlanticum</name>
    <dbReference type="NCBI Taxonomy" id="1461693"/>
    <lineage>
        <taxon>Bacteria</taxon>
        <taxon>Pseudomonadati</taxon>
        <taxon>Pseudomonadota</taxon>
        <taxon>Alphaproteobacteria</taxon>
        <taxon>Rhodobacterales</taxon>
        <taxon>Roseobacteraceae</taxon>
        <taxon>Actibacterium</taxon>
    </lineage>
</organism>
<dbReference type="Pfam" id="PF03352">
    <property type="entry name" value="Adenine_glyco"/>
    <property type="match status" value="1"/>
</dbReference>
<dbReference type="GO" id="GO:0006284">
    <property type="term" value="P:base-excision repair"/>
    <property type="evidence" value="ECO:0007669"/>
    <property type="project" value="InterPro"/>
</dbReference>
<gene>
    <name evidence="1" type="ORF">ATO10_07287</name>
</gene>
<dbReference type="STRING" id="1461693.ATO10_07287"/>
<dbReference type="RefSeq" id="WP_035249963.1">
    <property type="nucleotide sequence ID" value="NZ_AQQY01000004.1"/>
</dbReference>
<name>A0A058ZKM1_9RHOB</name>
<evidence type="ECO:0000313" key="2">
    <source>
        <dbReference type="Proteomes" id="UP000024836"/>
    </source>
</evidence>
<proteinExistence type="predicted"/>
<dbReference type="Proteomes" id="UP000024836">
    <property type="component" value="Unassembled WGS sequence"/>
</dbReference>
<dbReference type="EMBL" id="AQQY01000004">
    <property type="protein sequence ID" value="KCV82174.1"/>
    <property type="molecule type" value="Genomic_DNA"/>
</dbReference>
<protein>
    <submittedName>
        <fullName evidence="1">DNA glycosylase</fullName>
    </submittedName>
</protein>
<reference evidence="1 2" key="1">
    <citation type="submission" date="2013-04" db="EMBL/GenBank/DDBJ databases">
        <title>Shimia sp. 22II-S11-Z10 Genome Sequencing.</title>
        <authorList>
            <person name="Lai Q."/>
            <person name="Li G."/>
            <person name="Shao Z."/>
        </authorList>
    </citation>
    <scope>NUCLEOTIDE SEQUENCE [LARGE SCALE GENOMIC DNA]</scope>
    <source>
        <strain evidence="2">22II-S11-Z10</strain>
    </source>
</reference>
<dbReference type="SUPFAM" id="SSF48150">
    <property type="entry name" value="DNA-glycosylase"/>
    <property type="match status" value="1"/>
</dbReference>
<dbReference type="AlphaFoldDB" id="A0A058ZKM1"/>
<comment type="caution">
    <text evidence="1">The sequence shown here is derived from an EMBL/GenBank/DDBJ whole genome shotgun (WGS) entry which is preliminary data.</text>
</comment>
<accession>A0A058ZKM1</accession>
<dbReference type="InterPro" id="IPR005019">
    <property type="entry name" value="Adenine_glyco"/>
</dbReference>
<dbReference type="InterPro" id="IPR011257">
    <property type="entry name" value="DNA_glycosylase"/>
</dbReference>
<keyword evidence="2" id="KW-1185">Reference proteome</keyword>
<dbReference type="GO" id="GO:0008725">
    <property type="term" value="F:DNA-3-methyladenine glycosylase activity"/>
    <property type="evidence" value="ECO:0007669"/>
    <property type="project" value="InterPro"/>
</dbReference>
<sequence>MKSFAEIREMAVARKGEEGLEAALPSAPEVTLAQQTDDRILSVMSRGIFSTGLSWQMIENKWPAFEEAFYGFDIGRNAFMTDEDLDGHLSNTAIVRHGAKIVSVRDNAIMLSDLAREHGSAASFLGNWPLDDQVGLFAYIKKHGSRLGGMTGPYALRRLGYDDFILSKSVVAALNMAGVIDGAATSKKAQAAVQAAFNDWVAESGESYARVSLTLAMAVPD</sequence>
<dbReference type="PANTHER" id="PTHR30037:SF3">
    <property type="entry name" value="BLR0857 PROTEIN"/>
    <property type="match status" value="1"/>
</dbReference>
<evidence type="ECO:0000313" key="1">
    <source>
        <dbReference type="EMBL" id="KCV82174.1"/>
    </source>
</evidence>
<dbReference type="OrthoDB" id="9795156at2"/>